<dbReference type="EMBL" id="AP024485">
    <property type="protein sequence ID" value="BCS88523.1"/>
    <property type="molecule type" value="Genomic_DNA"/>
</dbReference>
<evidence type="ECO:0000259" key="4">
    <source>
        <dbReference type="Pfam" id="PF13407"/>
    </source>
</evidence>
<accession>A0ABM7P6F3</accession>
<organism evidence="5 6">
    <name type="scientific">Pseudodesulfovibrio sediminis</name>
    <dbReference type="NCBI Taxonomy" id="2810563"/>
    <lineage>
        <taxon>Bacteria</taxon>
        <taxon>Pseudomonadati</taxon>
        <taxon>Thermodesulfobacteriota</taxon>
        <taxon>Desulfovibrionia</taxon>
        <taxon>Desulfovibrionales</taxon>
        <taxon>Desulfovibrionaceae</taxon>
    </lineage>
</organism>
<dbReference type="PANTHER" id="PTHR46847:SF2">
    <property type="entry name" value="ABC TRANSPORTER SUGAR-BINDING PROTEIN"/>
    <property type="match status" value="1"/>
</dbReference>
<dbReference type="PANTHER" id="PTHR46847">
    <property type="entry name" value="D-ALLOSE-BINDING PERIPLASMIC PROTEIN-RELATED"/>
    <property type="match status" value="1"/>
</dbReference>
<keyword evidence="6" id="KW-1185">Reference proteome</keyword>
<sequence>MDLTIIECRNRIEVEDNARRILSGDNKPDCLMFVFQASHSESVLRMADAAGVKVVLFNADISPSARKVIGCPGKPHSSWIAHLSPDEETAGQLLAERLLREAKTLGLTGSEGKYHLIGLGGGLETTVSNTRKAGLTKTVEHCKQTRIDRFLLTYWEYETARIKTESLLELYPDARIYWTVSDTTALGAIEAIKKKGLKPGTDIVIGGVDWTRQGINAVRKGELVASTGGHFMEGGWAMVLIYDYFHGHYFHDLGTMFPIQMQLIDKSNCARYMPILRKENWNKIDFKQFTRTHNPRLKKYDFSPEAVVNQLAGKL</sequence>
<dbReference type="InterPro" id="IPR025997">
    <property type="entry name" value="SBP_2_dom"/>
</dbReference>
<keyword evidence="3" id="KW-0732">Signal</keyword>
<proteinExistence type="inferred from homology"/>
<dbReference type="Proteomes" id="UP001053296">
    <property type="component" value="Chromosome"/>
</dbReference>
<evidence type="ECO:0000313" key="6">
    <source>
        <dbReference type="Proteomes" id="UP001053296"/>
    </source>
</evidence>
<evidence type="ECO:0000313" key="5">
    <source>
        <dbReference type="EMBL" id="BCS88523.1"/>
    </source>
</evidence>
<protein>
    <recommendedName>
        <fullName evidence="4">Periplasmic binding protein domain-containing protein</fullName>
    </recommendedName>
</protein>
<name>A0ABM7P6F3_9BACT</name>
<evidence type="ECO:0000256" key="3">
    <source>
        <dbReference type="ARBA" id="ARBA00022729"/>
    </source>
</evidence>
<evidence type="ECO:0000256" key="2">
    <source>
        <dbReference type="ARBA" id="ARBA00007639"/>
    </source>
</evidence>
<dbReference type="Pfam" id="PF13407">
    <property type="entry name" value="Peripla_BP_4"/>
    <property type="match status" value="1"/>
</dbReference>
<evidence type="ECO:0000256" key="1">
    <source>
        <dbReference type="ARBA" id="ARBA00004196"/>
    </source>
</evidence>
<dbReference type="CDD" id="cd06324">
    <property type="entry name" value="PBP1_ABC_sugar_binding-like"/>
    <property type="match status" value="1"/>
</dbReference>
<dbReference type="Gene3D" id="3.40.50.2300">
    <property type="match status" value="2"/>
</dbReference>
<reference evidence="5" key="1">
    <citation type="journal article" date="2022" name="Arch. Microbiol.">
        <title>Pseudodesulfovibrio sediminis sp. nov., a mesophilic and neutrophilic sulfate-reducing bacterium isolated from sediment of a brackish lake.</title>
        <authorList>
            <person name="Takahashi A."/>
            <person name="Kojima H."/>
            <person name="Watanabe M."/>
            <person name="Fukui M."/>
        </authorList>
    </citation>
    <scope>NUCLEOTIDE SEQUENCE</scope>
    <source>
        <strain evidence="5">SF6</strain>
    </source>
</reference>
<dbReference type="SUPFAM" id="SSF53822">
    <property type="entry name" value="Periplasmic binding protein-like I"/>
    <property type="match status" value="1"/>
</dbReference>
<gene>
    <name evidence="5" type="ORF">PSDVSF_17650</name>
</gene>
<dbReference type="InterPro" id="IPR028082">
    <property type="entry name" value="Peripla_BP_I"/>
</dbReference>
<comment type="similarity">
    <text evidence="2">Belongs to the bacterial solute-binding protein 2 family.</text>
</comment>
<comment type="subcellular location">
    <subcellularLocation>
        <location evidence="1">Cell envelope</location>
    </subcellularLocation>
</comment>
<feature type="domain" description="Periplasmic binding protein" evidence="4">
    <location>
        <begin position="36"/>
        <end position="242"/>
    </location>
</feature>